<sequence length="239" mass="26740">MKKANLFRCRPSQVLRVVELTFCVSTQKERGLARFRSLKVGTYWAASLDQEIVAAINFEGKTADEVFTITHQAQFKESRDWVNSTANSFSVVATLIVTVAYMASSTVPGGFNNDSGFPIFQNNKDFQMFTLASLVALCFGVAALITFLGIIIRPYNIWDFEINIPLKLIFGFTCSIISIGAMLVSFCAGHSFTVEGQLRSSAFVLYGVLCIPVFFSIMWLSNLYTTLLKTTFFKRPSFR</sequence>
<keyword evidence="1" id="KW-0812">Transmembrane</keyword>
<protein>
    <submittedName>
        <fullName evidence="3">Ankyrin-repeat containing-like protein</fullName>
    </submittedName>
</protein>
<proteinExistence type="predicted"/>
<name>A0AAV8BSI7_9POAL</name>
<evidence type="ECO:0000313" key="4">
    <source>
        <dbReference type="Proteomes" id="UP001140206"/>
    </source>
</evidence>
<organism evidence="3 4">
    <name type="scientific">Rhynchospora pubera</name>
    <dbReference type="NCBI Taxonomy" id="906938"/>
    <lineage>
        <taxon>Eukaryota</taxon>
        <taxon>Viridiplantae</taxon>
        <taxon>Streptophyta</taxon>
        <taxon>Embryophyta</taxon>
        <taxon>Tracheophyta</taxon>
        <taxon>Spermatophyta</taxon>
        <taxon>Magnoliopsida</taxon>
        <taxon>Liliopsida</taxon>
        <taxon>Poales</taxon>
        <taxon>Cyperaceae</taxon>
        <taxon>Cyperoideae</taxon>
        <taxon>Rhynchosporeae</taxon>
        <taxon>Rhynchospora</taxon>
    </lineage>
</organism>
<dbReference type="PANTHER" id="PTHR24177:SF365">
    <property type="entry name" value="ANKYRIN REPEAT-CONTAINING PROTEIN NPR4-LIKE ISOFORM X1"/>
    <property type="match status" value="1"/>
</dbReference>
<dbReference type="Proteomes" id="UP001140206">
    <property type="component" value="Chromosome 5"/>
</dbReference>
<keyword evidence="1" id="KW-1133">Transmembrane helix</keyword>
<evidence type="ECO:0000313" key="3">
    <source>
        <dbReference type="EMBL" id="KAJ4746143.1"/>
    </source>
</evidence>
<feature type="transmembrane region" description="Helical" evidence="1">
    <location>
        <begin position="203"/>
        <end position="225"/>
    </location>
</feature>
<feature type="transmembrane region" description="Helical" evidence="1">
    <location>
        <begin position="164"/>
        <end position="191"/>
    </location>
</feature>
<dbReference type="AlphaFoldDB" id="A0AAV8BSI7"/>
<gene>
    <name evidence="3" type="ORF">LUZ62_080548</name>
</gene>
<keyword evidence="1" id="KW-0472">Membrane</keyword>
<comment type="caution">
    <text evidence="3">The sequence shown here is derived from an EMBL/GenBank/DDBJ whole genome shotgun (WGS) entry which is preliminary data.</text>
</comment>
<feature type="domain" description="PGG" evidence="2">
    <location>
        <begin position="80"/>
        <end position="192"/>
    </location>
</feature>
<feature type="transmembrane region" description="Helical" evidence="1">
    <location>
        <begin position="89"/>
        <end position="111"/>
    </location>
</feature>
<dbReference type="Pfam" id="PF13962">
    <property type="entry name" value="PGG"/>
    <property type="match status" value="1"/>
</dbReference>
<dbReference type="GO" id="GO:0016020">
    <property type="term" value="C:membrane"/>
    <property type="evidence" value="ECO:0007669"/>
    <property type="project" value="TreeGrafter"/>
</dbReference>
<dbReference type="PANTHER" id="PTHR24177">
    <property type="entry name" value="CASKIN"/>
    <property type="match status" value="1"/>
</dbReference>
<reference evidence="3" key="1">
    <citation type="submission" date="2022-08" db="EMBL/GenBank/DDBJ databases">
        <authorList>
            <person name="Marques A."/>
        </authorList>
    </citation>
    <scope>NUCLEOTIDE SEQUENCE</scope>
    <source>
        <strain evidence="3">RhyPub2mFocal</strain>
        <tissue evidence="3">Leaves</tissue>
    </source>
</reference>
<dbReference type="EMBL" id="JAMFTS010000005">
    <property type="protein sequence ID" value="KAJ4746143.1"/>
    <property type="molecule type" value="Genomic_DNA"/>
</dbReference>
<dbReference type="InterPro" id="IPR026961">
    <property type="entry name" value="PGG_dom"/>
</dbReference>
<accession>A0AAV8BSI7</accession>
<evidence type="ECO:0000259" key="2">
    <source>
        <dbReference type="Pfam" id="PF13962"/>
    </source>
</evidence>
<evidence type="ECO:0000256" key="1">
    <source>
        <dbReference type="SAM" id="Phobius"/>
    </source>
</evidence>
<feature type="transmembrane region" description="Helical" evidence="1">
    <location>
        <begin position="131"/>
        <end position="152"/>
    </location>
</feature>
<keyword evidence="4" id="KW-1185">Reference proteome</keyword>